<dbReference type="SUPFAM" id="SSF141523">
    <property type="entry name" value="L,D-transpeptidase catalytic domain-like"/>
    <property type="match status" value="1"/>
</dbReference>
<gene>
    <name evidence="9" type="ORF">FC89_GL002389</name>
</gene>
<dbReference type="GO" id="GO:0005576">
    <property type="term" value="C:extracellular region"/>
    <property type="evidence" value="ECO:0007669"/>
    <property type="project" value="TreeGrafter"/>
</dbReference>
<accession>A0A0R1VM64</accession>
<dbReference type="Pfam" id="PF03734">
    <property type="entry name" value="YkuD"/>
    <property type="match status" value="1"/>
</dbReference>
<dbReference type="UniPathway" id="UPA00219"/>
<keyword evidence="3 6" id="KW-0133">Cell shape</keyword>
<comment type="pathway">
    <text evidence="1 6">Cell wall biogenesis; peptidoglycan biosynthesis.</text>
</comment>
<keyword evidence="5 6" id="KW-0961">Cell wall biogenesis/degradation</keyword>
<evidence type="ECO:0000256" key="4">
    <source>
        <dbReference type="ARBA" id="ARBA00022984"/>
    </source>
</evidence>
<dbReference type="InterPro" id="IPR050979">
    <property type="entry name" value="LD-transpeptidase"/>
</dbReference>
<evidence type="ECO:0000256" key="5">
    <source>
        <dbReference type="ARBA" id="ARBA00023316"/>
    </source>
</evidence>
<evidence type="ECO:0000256" key="1">
    <source>
        <dbReference type="ARBA" id="ARBA00004752"/>
    </source>
</evidence>
<evidence type="ECO:0000259" key="8">
    <source>
        <dbReference type="PROSITE" id="PS52029"/>
    </source>
</evidence>
<evidence type="ECO:0000256" key="7">
    <source>
        <dbReference type="SAM" id="MobiDB-lite"/>
    </source>
</evidence>
<keyword evidence="2" id="KW-0808">Transferase</keyword>
<evidence type="ECO:0000256" key="3">
    <source>
        <dbReference type="ARBA" id="ARBA00022960"/>
    </source>
</evidence>
<organism evidence="9 10">
    <name type="scientific">Liquorilactobacillus ghanensis DSM 18630</name>
    <dbReference type="NCBI Taxonomy" id="1423750"/>
    <lineage>
        <taxon>Bacteria</taxon>
        <taxon>Bacillati</taxon>
        <taxon>Bacillota</taxon>
        <taxon>Bacilli</taxon>
        <taxon>Lactobacillales</taxon>
        <taxon>Lactobacillaceae</taxon>
        <taxon>Liquorilactobacillus</taxon>
    </lineage>
</organism>
<feature type="domain" description="L,D-TPase catalytic" evidence="8">
    <location>
        <begin position="80"/>
        <end position="206"/>
    </location>
</feature>
<dbReference type="RefSeq" id="WP_057872728.1">
    <property type="nucleotide sequence ID" value="NZ_AZGB01000030.1"/>
</dbReference>
<feature type="active site" description="Proton donor/acceptor" evidence="6">
    <location>
        <position position="155"/>
    </location>
</feature>
<reference evidence="9 10" key="1">
    <citation type="journal article" date="2015" name="Genome Announc.">
        <title>Expanding the biotechnology potential of lactobacilli through comparative genomics of 213 strains and associated genera.</title>
        <authorList>
            <person name="Sun Z."/>
            <person name="Harris H.M."/>
            <person name="McCann A."/>
            <person name="Guo C."/>
            <person name="Argimon S."/>
            <person name="Zhang W."/>
            <person name="Yang X."/>
            <person name="Jeffery I.B."/>
            <person name="Cooney J.C."/>
            <person name="Kagawa T.F."/>
            <person name="Liu W."/>
            <person name="Song Y."/>
            <person name="Salvetti E."/>
            <person name="Wrobel A."/>
            <person name="Rasinkangas P."/>
            <person name="Parkhill J."/>
            <person name="Rea M.C."/>
            <person name="O'Sullivan O."/>
            <person name="Ritari J."/>
            <person name="Douillard F.P."/>
            <person name="Paul Ross R."/>
            <person name="Yang R."/>
            <person name="Briner A.E."/>
            <person name="Felis G.E."/>
            <person name="de Vos W.M."/>
            <person name="Barrangou R."/>
            <person name="Klaenhammer T.R."/>
            <person name="Caufield P.W."/>
            <person name="Cui Y."/>
            <person name="Zhang H."/>
            <person name="O'Toole P.W."/>
        </authorList>
    </citation>
    <scope>NUCLEOTIDE SEQUENCE [LARGE SCALE GENOMIC DNA]</scope>
    <source>
        <strain evidence="9 10">DSM 18630</strain>
    </source>
</reference>
<protein>
    <recommendedName>
        <fullName evidence="8">L,D-TPase catalytic domain-containing protein</fullName>
    </recommendedName>
</protein>
<evidence type="ECO:0000313" key="9">
    <source>
        <dbReference type="EMBL" id="KRM03987.1"/>
    </source>
</evidence>
<dbReference type="GeneID" id="98320041"/>
<dbReference type="PATRIC" id="fig|1423750.3.peg.2432"/>
<dbReference type="GO" id="GO:0016740">
    <property type="term" value="F:transferase activity"/>
    <property type="evidence" value="ECO:0007669"/>
    <property type="project" value="UniProtKB-KW"/>
</dbReference>
<dbReference type="STRING" id="1423750.FC89_GL002389"/>
<dbReference type="PANTHER" id="PTHR30582:SF2">
    <property type="entry name" value="L,D-TRANSPEPTIDASE YCIB-RELATED"/>
    <property type="match status" value="1"/>
</dbReference>
<dbReference type="GO" id="GO:0071555">
    <property type="term" value="P:cell wall organization"/>
    <property type="evidence" value="ECO:0007669"/>
    <property type="project" value="UniProtKB-UniRule"/>
</dbReference>
<evidence type="ECO:0000256" key="6">
    <source>
        <dbReference type="PROSITE-ProRule" id="PRU01373"/>
    </source>
</evidence>
<dbReference type="OrthoDB" id="177750at2"/>
<proteinExistence type="predicted"/>
<dbReference type="GO" id="GO:0018104">
    <property type="term" value="P:peptidoglycan-protein cross-linking"/>
    <property type="evidence" value="ECO:0007669"/>
    <property type="project" value="TreeGrafter"/>
</dbReference>
<evidence type="ECO:0000256" key="2">
    <source>
        <dbReference type="ARBA" id="ARBA00022679"/>
    </source>
</evidence>
<dbReference type="Gene3D" id="2.40.440.10">
    <property type="entry name" value="L,D-transpeptidase catalytic domain-like"/>
    <property type="match status" value="1"/>
</dbReference>
<keyword evidence="10" id="KW-1185">Reference proteome</keyword>
<keyword evidence="4 6" id="KW-0573">Peptidoglycan synthesis</keyword>
<dbReference type="InterPro" id="IPR038063">
    <property type="entry name" value="Transpep_catalytic_dom"/>
</dbReference>
<dbReference type="CDD" id="cd16913">
    <property type="entry name" value="YkuD_like"/>
    <property type="match status" value="1"/>
</dbReference>
<dbReference type="GO" id="GO:0071972">
    <property type="term" value="F:peptidoglycan L,D-transpeptidase activity"/>
    <property type="evidence" value="ECO:0007669"/>
    <property type="project" value="TreeGrafter"/>
</dbReference>
<dbReference type="Proteomes" id="UP000051451">
    <property type="component" value="Unassembled WGS sequence"/>
</dbReference>
<dbReference type="AlphaFoldDB" id="A0A0R1VM64"/>
<sequence>MGIILIRTFSGLNADGVKPKTNSNRTRTSQLKYSKKSSAKKLTTSKSHKKAKPSVMRTPISWRASSETVPYPNVNKYPNLWIHVSIEKQRMYLMNNNQTLYTMYASTGVQTPDRETPTGTYYVQAERGYSFYNSSVGEGAYYWVSWLNHGEYLFHSTPTDAQGNYIQSDANDLGKKPSSHGCVHLSVSDSKWVYENIKYGTKVVID</sequence>
<dbReference type="PANTHER" id="PTHR30582">
    <property type="entry name" value="L,D-TRANSPEPTIDASE"/>
    <property type="match status" value="1"/>
</dbReference>
<dbReference type="EMBL" id="AZGB01000030">
    <property type="protein sequence ID" value="KRM03987.1"/>
    <property type="molecule type" value="Genomic_DNA"/>
</dbReference>
<name>A0A0R1VM64_9LACO</name>
<dbReference type="InterPro" id="IPR005490">
    <property type="entry name" value="LD_TPept_cat_dom"/>
</dbReference>
<comment type="caution">
    <text evidence="9">The sequence shown here is derived from an EMBL/GenBank/DDBJ whole genome shotgun (WGS) entry which is preliminary data.</text>
</comment>
<dbReference type="GO" id="GO:0008360">
    <property type="term" value="P:regulation of cell shape"/>
    <property type="evidence" value="ECO:0007669"/>
    <property type="project" value="UniProtKB-UniRule"/>
</dbReference>
<dbReference type="PROSITE" id="PS52029">
    <property type="entry name" value="LD_TPASE"/>
    <property type="match status" value="1"/>
</dbReference>
<feature type="region of interest" description="Disordered" evidence="7">
    <location>
        <begin position="15"/>
        <end position="52"/>
    </location>
</feature>
<feature type="active site" description="Nucleophile" evidence="6">
    <location>
        <position position="182"/>
    </location>
</feature>
<evidence type="ECO:0000313" key="10">
    <source>
        <dbReference type="Proteomes" id="UP000051451"/>
    </source>
</evidence>